<accession>A0A5B7C2A7</accession>
<evidence type="ECO:0000313" key="2">
    <source>
        <dbReference type="EMBL" id="MPA74814.1"/>
    </source>
</evidence>
<feature type="region of interest" description="Disordered" evidence="1">
    <location>
        <begin position="1"/>
        <end position="92"/>
    </location>
</feature>
<protein>
    <submittedName>
        <fullName evidence="2">Uncharacterized protein</fullName>
    </submittedName>
</protein>
<proteinExistence type="predicted"/>
<feature type="compositionally biased region" description="Low complexity" evidence="1">
    <location>
        <begin position="7"/>
        <end position="21"/>
    </location>
</feature>
<gene>
    <name evidence="2" type="ORF">Din_044255</name>
</gene>
<name>A0A5B7C2A7_DAVIN</name>
<sequence length="146" mass="16002">MAGLRVSPDSPSGSDVSDSSPMMPPMKVNARQIESTPIWKPDNDPPTALTLSLPGTDSDSYVIQNHDSAQETPSSHRRNQSSEFGTPVVGKHHTMTFSPEFLSVMQEMIRKEVRNYMSGSEKCLPSEAGVRRNVVGVKRMGISKID</sequence>
<organism evidence="2">
    <name type="scientific">Davidia involucrata</name>
    <name type="common">Dove tree</name>
    <dbReference type="NCBI Taxonomy" id="16924"/>
    <lineage>
        <taxon>Eukaryota</taxon>
        <taxon>Viridiplantae</taxon>
        <taxon>Streptophyta</taxon>
        <taxon>Embryophyta</taxon>
        <taxon>Tracheophyta</taxon>
        <taxon>Spermatophyta</taxon>
        <taxon>Magnoliopsida</taxon>
        <taxon>eudicotyledons</taxon>
        <taxon>Gunneridae</taxon>
        <taxon>Pentapetalae</taxon>
        <taxon>asterids</taxon>
        <taxon>Cornales</taxon>
        <taxon>Nyssaceae</taxon>
        <taxon>Davidia</taxon>
    </lineage>
</organism>
<evidence type="ECO:0000256" key="1">
    <source>
        <dbReference type="SAM" id="MobiDB-lite"/>
    </source>
</evidence>
<reference evidence="2" key="1">
    <citation type="submission" date="2019-08" db="EMBL/GenBank/DDBJ databases">
        <title>Reference gene set and small RNA set construction with multiple tissues from Davidia involucrata Baill.</title>
        <authorList>
            <person name="Yang H."/>
            <person name="Zhou C."/>
            <person name="Li G."/>
            <person name="Wang J."/>
            <person name="Gao P."/>
            <person name="Wang M."/>
            <person name="Wang R."/>
            <person name="Zhao Y."/>
        </authorList>
    </citation>
    <scope>NUCLEOTIDE SEQUENCE</scope>
    <source>
        <tissue evidence="2">Mixed with DoveR01_LX</tissue>
    </source>
</reference>
<feature type="compositionally biased region" description="Polar residues" evidence="1">
    <location>
        <begin position="49"/>
        <end position="73"/>
    </location>
</feature>
<dbReference type="EMBL" id="GHES01044255">
    <property type="protein sequence ID" value="MPA74814.1"/>
    <property type="molecule type" value="Transcribed_RNA"/>
</dbReference>
<dbReference type="AlphaFoldDB" id="A0A5B7C2A7"/>